<evidence type="ECO:0000256" key="5">
    <source>
        <dbReference type="ARBA" id="ARBA00023136"/>
    </source>
</evidence>
<evidence type="ECO:0000256" key="4">
    <source>
        <dbReference type="ARBA" id="ARBA00022989"/>
    </source>
</evidence>
<evidence type="ECO:0000256" key="2">
    <source>
        <dbReference type="ARBA" id="ARBA00022448"/>
    </source>
</evidence>
<keyword evidence="8" id="KW-1185">Reference proteome</keyword>
<keyword evidence="2" id="KW-0813">Transport</keyword>
<dbReference type="Proteomes" id="UP000774617">
    <property type="component" value="Unassembled WGS sequence"/>
</dbReference>
<keyword evidence="3 6" id="KW-0812">Transmembrane</keyword>
<comment type="caution">
    <text evidence="7">The sequence shown here is derived from an EMBL/GenBank/DDBJ whole genome shotgun (WGS) entry which is preliminary data.</text>
</comment>
<dbReference type="PANTHER" id="PTHR43791:SF65">
    <property type="entry name" value="MAJOR FACILITATOR SUPERFAMILY (MFS) PROFILE DOMAIN-CONTAINING PROTEIN-RELATED"/>
    <property type="match status" value="1"/>
</dbReference>
<evidence type="ECO:0000313" key="7">
    <source>
        <dbReference type="EMBL" id="KAH7039415.1"/>
    </source>
</evidence>
<evidence type="ECO:0000256" key="6">
    <source>
        <dbReference type="SAM" id="Phobius"/>
    </source>
</evidence>
<accession>A0ABQ8G369</accession>
<organism evidence="7 8">
    <name type="scientific">Macrophomina phaseolina</name>
    <dbReference type="NCBI Taxonomy" id="35725"/>
    <lineage>
        <taxon>Eukaryota</taxon>
        <taxon>Fungi</taxon>
        <taxon>Dikarya</taxon>
        <taxon>Ascomycota</taxon>
        <taxon>Pezizomycotina</taxon>
        <taxon>Dothideomycetes</taxon>
        <taxon>Dothideomycetes incertae sedis</taxon>
        <taxon>Botryosphaeriales</taxon>
        <taxon>Botryosphaeriaceae</taxon>
        <taxon>Macrophomina</taxon>
    </lineage>
</organism>
<proteinExistence type="predicted"/>
<comment type="subcellular location">
    <subcellularLocation>
        <location evidence="1">Membrane</location>
        <topology evidence="1">Multi-pass membrane protein</topology>
    </subcellularLocation>
</comment>
<evidence type="ECO:0000256" key="3">
    <source>
        <dbReference type="ARBA" id="ARBA00022692"/>
    </source>
</evidence>
<evidence type="ECO:0000313" key="8">
    <source>
        <dbReference type="Proteomes" id="UP000774617"/>
    </source>
</evidence>
<feature type="transmembrane region" description="Helical" evidence="6">
    <location>
        <begin position="71"/>
        <end position="88"/>
    </location>
</feature>
<keyword evidence="4 6" id="KW-1133">Transmembrane helix</keyword>
<keyword evidence="5 6" id="KW-0472">Membrane</keyword>
<dbReference type="EMBL" id="JAGTJR010000029">
    <property type="protein sequence ID" value="KAH7039415.1"/>
    <property type="molecule type" value="Genomic_DNA"/>
</dbReference>
<feature type="transmembrane region" description="Helical" evidence="6">
    <location>
        <begin position="21"/>
        <end position="40"/>
    </location>
</feature>
<feature type="transmembrane region" description="Helical" evidence="6">
    <location>
        <begin position="169"/>
        <end position="189"/>
    </location>
</feature>
<name>A0ABQ8G369_9PEZI</name>
<feature type="transmembrane region" description="Helical" evidence="6">
    <location>
        <begin position="46"/>
        <end position="64"/>
    </location>
</feature>
<reference evidence="7 8" key="1">
    <citation type="journal article" date="2021" name="Nat. Commun.">
        <title>Genetic determinants of endophytism in the Arabidopsis root mycobiome.</title>
        <authorList>
            <person name="Mesny F."/>
            <person name="Miyauchi S."/>
            <person name="Thiergart T."/>
            <person name="Pickel B."/>
            <person name="Atanasova L."/>
            <person name="Karlsson M."/>
            <person name="Huettel B."/>
            <person name="Barry K.W."/>
            <person name="Haridas S."/>
            <person name="Chen C."/>
            <person name="Bauer D."/>
            <person name="Andreopoulos W."/>
            <person name="Pangilinan J."/>
            <person name="LaButti K."/>
            <person name="Riley R."/>
            <person name="Lipzen A."/>
            <person name="Clum A."/>
            <person name="Drula E."/>
            <person name="Henrissat B."/>
            <person name="Kohler A."/>
            <person name="Grigoriev I.V."/>
            <person name="Martin F.M."/>
            <person name="Hacquard S."/>
        </authorList>
    </citation>
    <scope>NUCLEOTIDE SEQUENCE [LARGE SCALE GENOMIC DNA]</scope>
    <source>
        <strain evidence="7 8">MPI-SDFR-AT-0080</strain>
    </source>
</reference>
<protein>
    <submittedName>
        <fullName evidence="7">Permease of the major facilitator superfamily</fullName>
    </submittedName>
</protein>
<sequence>MHNRQAISLPMLWRSLKDYNLWPVYVISMLFKIPSAPPKAYLNNTGGIPITVYAALNMLLITWLTERVGQIAVLGLLAQVWILPLLIIENTSAGTISHWGQYAVLLFLLGQPAVHAAQVGWCSRPSNAVRTRAVSAALYSITVQPSGTASSNIYRLDDKPLYRRGNRELFAITVGTIAAYAFAKTYYVWRNKTKRTKWNAMTKEQQQHYLANTTDQGNKRLDFVFQSLTQRSLIAGFSASVSLSGGTSP</sequence>
<evidence type="ECO:0000256" key="1">
    <source>
        <dbReference type="ARBA" id="ARBA00004141"/>
    </source>
</evidence>
<dbReference type="PANTHER" id="PTHR43791">
    <property type="entry name" value="PERMEASE-RELATED"/>
    <property type="match status" value="1"/>
</dbReference>
<gene>
    <name evidence="7" type="ORF">B0J12DRAFT_712891</name>
</gene>